<proteinExistence type="predicted"/>
<dbReference type="EMBL" id="BEDT01000004">
    <property type="protein sequence ID" value="GAX47959.1"/>
    <property type="molecule type" value="Genomic_DNA"/>
</dbReference>
<feature type="transmembrane region" description="Helical" evidence="1">
    <location>
        <begin position="23"/>
        <end position="43"/>
    </location>
</feature>
<accession>A0A224X159</accession>
<feature type="transmembrane region" description="Helical" evidence="1">
    <location>
        <begin position="49"/>
        <end position="73"/>
    </location>
</feature>
<evidence type="ECO:0000256" key="1">
    <source>
        <dbReference type="SAM" id="Phobius"/>
    </source>
</evidence>
<keyword evidence="1" id="KW-1133">Transmembrane helix</keyword>
<protein>
    <recommendedName>
        <fullName evidence="4">ABC-2 type transporter domain-containing protein</fullName>
    </recommendedName>
</protein>
<evidence type="ECO:0000313" key="3">
    <source>
        <dbReference type="Proteomes" id="UP000218689"/>
    </source>
</evidence>
<dbReference type="Proteomes" id="UP000218689">
    <property type="component" value="Unassembled WGS sequence"/>
</dbReference>
<sequence>MNKKDRLKSLIWLRTQYLKSNKALLYICVGTPIGDFALLSLIPKFHGSILLLSFALNFVYSMTSGSFVSMMIGEEKEKKNLRTLILSGVKMQEYIFSIIFYPFLFSIFTCIFFPIFFGVSIPSWPIYLIIAISTSLIFILANLSIGLLAKSQMHASLFTFGIVMVATFLPMLTDFSNIKPVKYIIDWSFISANTEYFIKLEHFKITDISIISMLLWIVGLFILTQFAFAWNRKEHD</sequence>
<evidence type="ECO:0000313" key="2">
    <source>
        <dbReference type="EMBL" id="GAX47959.1"/>
    </source>
</evidence>
<feature type="transmembrane region" description="Helical" evidence="1">
    <location>
        <begin position="94"/>
        <end position="118"/>
    </location>
</feature>
<dbReference type="RefSeq" id="WP_094785007.1">
    <property type="nucleotide sequence ID" value="NZ_BEDT01000004.1"/>
</dbReference>
<comment type="caution">
    <text evidence="2">The sequence shown here is derived from an EMBL/GenBank/DDBJ whole genome shotgun (WGS) entry which is preliminary data.</text>
</comment>
<keyword evidence="1" id="KW-0812">Transmembrane</keyword>
<reference evidence="3" key="1">
    <citation type="submission" date="2017-08" db="EMBL/GenBank/DDBJ databases">
        <title>Draft genome sequence of Lactococcus sp. strain Rs-Y01, isolated from the gut of the lower termite Reticulitermes speratus.</title>
        <authorList>
            <person name="Ohkuma M."/>
            <person name="Yuki M."/>
        </authorList>
    </citation>
    <scope>NUCLEOTIDE SEQUENCE [LARGE SCALE GENOMIC DNA]</scope>
    <source>
        <strain evidence="3">Rs-Y01</strain>
    </source>
</reference>
<name>A0A224X159_9LACT</name>
<evidence type="ECO:0008006" key="4">
    <source>
        <dbReference type="Google" id="ProtNLM"/>
    </source>
</evidence>
<dbReference type="AlphaFoldDB" id="A0A224X159"/>
<keyword evidence="1" id="KW-0472">Membrane</keyword>
<organism evidence="2 3">
    <name type="scientific">Pseudolactococcus reticulitermitis</name>
    <dbReference type="NCBI Taxonomy" id="2025039"/>
    <lineage>
        <taxon>Bacteria</taxon>
        <taxon>Bacillati</taxon>
        <taxon>Bacillota</taxon>
        <taxon>Bacilli</taxon>
        <taxon>Lactobacillales</taxon>
        <taxon>Streptococcaceae</taxon>
        <taxon>Pseudolactococcus</taxon>
    </lineage>
</organism>
<feature type="transmembrane region" description="Helical" evidence="1">
    <location>
        <begin position="208"/>
        <end position="230"/>
    </location>
</feature>
<keyword evidence="3" id="KW-1185">Reference proteome</keyword>
<gene>
    <name evidence="2" type="ORF">RsY01_1573</name>
</gene>
<dbReference type="OrthoDB" id="2136245at2"/>
<feature type="transmembrane region" description="Helical" evidence="1">
    <location>
        <begin position="124"/>
        <end position="148"/>
    </location>
</feature>
<feature type="transmembrane region" description="Helical" evidence="1">
    <location>
        <begin position="155"/>
        <end position="173"/>
    </location>
</feature>